<dbReference type="Gene3D" id="2.40.50.140">
    <property type="entry name" value="Nucleic acid-binding proteins"/>
    <property type="match status" value="1"/>
</dbReference>
<dbReference type="PANTHER" id="PTHR22594:SF5">
    <property type="entry name" value="ASPARTATE--TRNA LIGASE, MITOCHONDRIAL"/>
    <property type="match status" value="1"/>
</dbReference>
<comment type="similarity">
    <text evidence="1">Belongs to the class-II aminoacyl-tRNA synthetase family. Type 1 subfamily.</text>
</comment>
<dbReference type="PROSITE" id="PS50862">
    <property type="entry name" value="AA_TRNA_LIGASE_II"/>
    <property type="match status" value="1"/>
</dbReference>
<keyword evidence="6" id="KW-0030">Aminoacyl-tRNA synthetase</keyword>
<evidence type="ECO:0000256" key="2">
    <source>
        <dbReference type="ARBA" id="ARBA00022598"/>
    </source>
</evidence>
<dbReference type="SUPFAM" id="SSF50249">
    <property type="entry name" value="Nucleic acid-binding proteins"/>
    <property type="match status" value="1"/>
</dbReference>
<dbReference type="InterPro" id="IPR004115">
    <property type="entry name" value="GAD-like_sf"/>
</dbReference>
<dbReference type="InterPro" id="IPR004364">
    <property type="entry name" value="Aa-tRNA-synt_II"/>
</dbReference>
<protein>
    <recommendedName>
        <fullName evidence="7">Aminoacyl-transfer RNA synthetases class-II family profile domain-containing protein</fullName>
    </recommendedName>
</protein>
<evidence type="ECO:0000313" key="9">
    <source>
        <dbReference type="Proteomes" id="UP001608902"/>
    </source>
</evidence>
<gene>
    <name evidence="8" type="ORF">AB6A40_002626</name>
</gene>
<evidence type="ECO:0000256" key="6">
    <source>
        <dbReference type="ARBA" id="ARBA00023146"/>
    </source>
</evidence>
<keyword evidence="2" id="KW-0436">Ligase</keyword>
<dbReference type="EMBL" id="JBGFUD010001197">
    <property type="protein sequence ID" value="MFH4975917.1"/>
    <property type="molecule type" value="Genomic_DNA"/>
</dbReference>
<dbReference type="InterPro" id="IPR004365">
    <property type="entry name" value="NA-bd_OB_tRNA"/>
</dbReference>
<sequence length="612" mass="70285">MLLRKILSQSSASFRCLSSDVNSFARRTHNCGQLRLIDEGKQVVVCGWLMYKRMGKFLVLKDAYGLVQTRIPEGHKDLLEKVEQLNYETVVKVKGTVVSRGQQTNPKMETGEIEIVVDDLEILNETPSDMPYSFRTKPHDKTRLTYRYLDLRSSEMQSNLRMRSSVVNKMRKFFSDSHGFVEVETPTLFRRTPGGANEFIVPSPKPNLGKFYSLPQSPQQFKQLLMCGGIDRYYQIARCYRDEGSKSDRQPEFTQVDYEISFTDQKSVMDLTEKLIYNSWPEDLLPLRPEIPFRCLSYADSIRLYGTDKPDLRIPWTITDCTEDLQFLNPYNRTGWICRLIVAKDAAGTVPHSIVPEWQKLLAINPKFTKFTLLRPGSKRWFKEIPNRQLWDKYEVTDHDILIVSWGEAACVQWTLGQLRNLVAEQADLRTESRMEFAWITDFPLFIRNDLGQLESAHHPFTAPVAEDEHLLFEYDNLEKIRAQHYDLVLNGVELGGGSIRIHKSDIQRYVIEKVLGEEVGQLEHLIEALSLGAPPHGGFAIGLDRYIALLAGKGDPSYPIRNVIAFPKTKDGRDLMSRSPVEVSEDELKRYGIMLRDEAKESDGKVVEESD</sequence>
<dbReference type="GO" id="GO:0005524">
    <property type="term" value="F:ATP binding"/>
    <property type="evidence" value="ECO:0007669"/>
    <property type="project" value="UniProtKB-KW"/>
</dbReference>
<dbReference type="PRINTS" id="PR01042">
    <property type="entry name" value="TRNASYNTHASP"/>
</dbReference>
<organism evidence="8 9">
    <name type="scientific">Gnathostoma spinigerum</name>
    <dbReference type="NCBI Taxonomy" id="75299"/>
    <lineage>
        <taxon>Eukaryota</taxon>
        <taxon>Metazoa</taxon>
        <taxon>Ecdysozoa</taxon>
        <taxon>Nematoda</taxon>
        <taxon>Chromadorea</taxon>
        <taxon>Rhabditida</taxon>
        <taxon>Spirurina</taxon>
        <taxon>Gnathostomatomorpha</taxon>
        <taxon>Gnathostomatoidea</taxon>
        <taxon>Gnathostomatidae</taxon>
        <taxon>Gnathostoma</taxon>
    </lineage>
</organism>
<dbReference type="GO" id="GO:0004812">
    <property type="term" value="F:aminoacyl-tRNA ligase activity"/>
    <property type="evidence" value="ECO:0007669"/>
    <property type="project" value="UniProtKB-KW"/>
</dbReference>
<dbReference type="NCBIfam" id="TIGR00459">
    <property type="entry name" value="aspS_bact"/>
    <property type="match status" value="1"/>
</dbReference>
<dbReference type="CDD" id="cd04317">
    <property type="entry name" value="EcAspRS_like_N"/>
    <property type="match status" value="1"/>
</dbReference>
<dbReference type="AlphaFoldDB" id="A0ABD6EGW4"/>
<dbReference type="InterPro" id="IPR012340">
    <property type="entry name" value="NA-bd_OB-fold"/>
</dbReference>
<dbReference type="InterPro" id="IPR006195">
    <property type="entry name" value="aa-tRNA-synth_II"/>
</dbReference>
<dbReference type="InterPro" id="IPR004524">
    <property type="entry name" value="Asp-tRNA-ligase_1"/>
</dbReference>
<evidence type="ECO:0000256" key="1">
    <source>
        <dbReference type="ARBA" id="ARBA00006303"/>
    </source>
</evidence>
<proteinExistence type="inferred from homology"/>
<dbReference type="InterPro" id="IPR047089">
    <property type="entry name" value="Asp-tRNA-ligase_1_N"/>
</dbReference>
<dbReference type="HAMAP" id="MF_00044">
    <property type="entry name" value="Asp_tRNA_synth_type1"/>
    <property type="match status" value="1"/>
</dbReference>
<dbReference type="Pfam" id="PF01336">
    <property type="entry name" value="tRNA_anti-codon"/>
    <property type="match status" value="1"/>
</dbReference>
<dbReference type="InterPro" id="IPR045864">
    <property type="entry name" value="aa-tRNA-synth_II/BPL/LPL"/>
</dbReference>
<dbReference type="NCBIfam" id="NF001750">
    <property type="entry name" value="PRK00476.1"/>
    <property type="match status" value="1"/>
</dbReference>
<dbReference type="InterPro" id="IPR002312">
    <property type="entry name" value="Asp/Asn-tRNA-synth_IIb"/>
</dbReference>
<keyword evidence="5" id="KW-0648">Protein biosynthesis</keyword>
<keyword evidence="3" id="KW-0547">Nucleotide-binding</keyword>
<evidence type="ECO:0000256" key="3">
    <source>
        <dbReference type="ARBA" id="ARBA00022741"/>
    </source>
</evidence>
<dbReference type="Pfam" id="PF00152">
    <property type="entry name" value="tRNA-synt_2"/>
    <property type="match status" value="1"/>
</dbReference>
<evidence type="ECO:0000259" key="7">
    <source>
        <dbReference type="PROSITE" id="PS50862"/>
    </source>
</evidence>
<feature type="domain" description="Aminoacyl-transfer RNA synthetases class-II family profile" evidence="7">
    <location>
        <begin position="160"/>
        <end position="560"/>
    </location>
</feature>
<dbReference type="Gene3D" id="3.30.1360.30">
    <property type="entry name" value="GAD-like domain"/>
    <property type="match status" value="1"/>
</dbReference>
<evidence type="ECO:0000313" key="8">
    <source>
        <dbReference type="EMBL" id="MFH4975917.1"/>
    </source>
</evidence>
<comment type="caution">
    <text evidence="8">The sequence shown here is derived from an EMBL/GenBank/DDBJ whole genome shotgun (WGS) entry which is preliminary data.</text>
</comment>
<dbReference type="GO" id="GO:0005737">
    <property type="term" value="C:cytoplasm"/>
    <property type="evidence" value="ECO:0007669"/>
    <property type="project" value="UniProtKB-ARBA"/>
</dbReference>
<dbReference type="Gene3D" id="3.30.930.10">
    <property type="entry name" value="Bira Bifunctional Protein, Domain 2"/>
    <property type="match status" value="1"/>
</dbReference>
<evidence type="ECO:0000256" key="4">
    <source>
        <dbReference type="ARBA" id="ARBA00022840"/>
    </source>
</evidence>
<dbReference type="GO" id="GO:0006412">
    <property type="term" value="P:translation"/>
    <property type="evidence" value="ECO:0007669"/>
    <property type="project" value="UniProtKB-KW"/>
</dbReference>
<keyword evidence="9" id="KW-1185">Reference proteome</keyword>
<dbReference type="PANTHER" id="PTHR22594">
    <property type="entry name" value="ASPARTYL/LYSYL-TRNA SYNTHETASE"/>
    <property type="match status" value="1"/>
</dbReference>
<name>A0ABD6EGW4_9BILA</name>
<accession>A0ABD6EGW4</accession>
<dbReference type="SUPFAM" id="SSF55681">
    <property type="entry name" value="Class II aaRS and biotin synthetases"/>
    <property type="match status" value="1"/>
</dbReference>
<evidence type="ECO:0000256" key="5">
    <source>
        <dbReference type="ARBA" id="ARBA00022917"/>
    </source>
</evidence>
<keyword evidence="4" id="KW-0067">ATP-binding</keyword>
<dbReference type="Proteomes" id="UP001608902">
    <property type="component" value="Unassembled WGS sequence"/>
</dbReference>
<reference evidence="8 9" key="1">
    <citation type="submission" date="2024-08" db="EMBL/GenBank/DDBJ databases">
        <title>Gnathostoma spinigerum genome.</title>
        <authorList>
            <person name="Gonzalez-Bertolin B."/>
            <person name="Monzon S."/>
            <person name="Zaballos A."/>
            <person name="Jimenez P."/>
            <person name="Dekumyoy P."/>
            <person name="Varona S."/>
            <person name="Cuesta I."/>
            <person name="Sumanam S."/>
            <person name="Adisakwattana P."/>
            <person name="Gasser R.B."/>
            <person name="Hernandez-Gonzalez A."/>
            <person name="Young N.D."/>
            <person name="Perteguer M.J."/>
        </authorList>
    </citation>
    <scope>NUCLEOTIDE SEQUENCE [LARGE SCALE GENOMIC DNA]</scope>
    <source>
        <strain evidence="8">AL3</strain>
        <tissue evidence="8">Liver</tissue>
    </source>
</reference>